<evidence type="ECO:0000256" key="3">
    <source>
        <dbReference type="ARBA" id="ARBA00022448"/>
    </source>
</evidence>
<dbReference type="GO" id="GO:0009705">
    <property type="term" value="C:plant-type vacuole membrane"/>
    <property type="evidence" value="ECO:0007669"/>
    <property type="project" value="UniProtKB-ARBA"/>
</dbReference>
<evidence type="ECO:0000313" key="9">
    <source>
        <dbReference type="EMBL" id="MCL7026112.1"/>
    </source>
</evidence>
<feature type="transmembrane region" description="Helical" evidence="8">
    <location>
        <begin position="560"/>
        <end position="579"/>
    </location>
</feature>
<keyword evidence="5 8" id="KW-0812">Transmembrane</keyword>
<keyword evidence="10" id="KW-1185">Reference proteome</keyword>
<proteinExistence type="inferred from homology"/>
<dbReference type="InterPro" id="IPR018456">
    <property type="entry name" value="PTR2_symporter_CS"/>
</dbReference>
<dbReference type="Pfam" id="PF00854">
    <property type="entry name" value="PTR2"/>
    <property type="match status" value="1"/>
</dbReference>
<dbReference type="GO" id="GO:0080054">
    <property type="term" value="F:low-affinity nitrate transmembrane transporter activity"/>
    <property type="evidence" value="ECO:0007669"/>
    <property type="project" value="UniProtKB-ARBA"/>
</dbReference>
<dbReference type="PROSITE" id="PS01022">
    <property type="entry name" value="PTR2_1"/>
    <property type="match status" value="1"/>
</dbReference>
<evidence type="ECO:0000256" key="6">
    <source>
        <dbReference type="ARBA" id="ARBA00022989"/>
    </source>
</evidence>
<keyword evidence="4" id="KW-0597">Phosphoprotein</keyword>
<keyword evidence="6 8" id="KW-1133">Transmembrane helix</keyword>
<comment type="caution">
    <text evidence="9">The sequence shown here is derived from an EMBL/GenBank/DDBJ whole genome shotgun (WGS) entry which is preliminary data.</text>
</comment>
<dbReference type="InterPro" id="IPR044739">
    <property type="entry name" value="NRT1/PTR"/>
</dbReference>
<feature type="transmembrane region" description="Helical" evidence="8">
    <location>
        <begin position="391"/>
        <end position="411"/>
    </location>
</feature>
<evidence type="ECO:0000256" key="8">
    <source>
        <dbReference type="SAM" id="Phobius"/>
    </source>
</evidence>
<dbReference type="CDD" id="cd17417">
    <property type="entry name" value="MFS_NPF5"/>
    <property type="match status" value="1"/>
</dbReference>
<keyword evidence="7 8" id="KW-0472">Membrane</keyword>
<organism evidence="9 10">
    <name type="scientific">Papaver nudicaule</name>
    <name type="common">Iceland poppy</name>
    <dbReference type="NCBI Taxonomy" id="74823"/>
    <lineage>
        <taxon>Eukaryota</taxon>
        <taxon>Viridiplantae</taxon>
        <taxon>Streptophyta</taxon>
        <taxon>Embryophyta</taxon>
        <taxon>Tracheophyta</taxon>
        <taxon>Spermatophyta</taxon>
        <taxon>Magnoliopsida</taxon>
        <taxon>Ranunculales</taxon>
        <taxon>Papaveraceae</taxon>
        <taxon>Papaveroideae</taxon>
        <taxon>Papaver</taxon>
    </lineage>
</organism>
<keyword evidence="3" id="KW-0813">Transport</keyword>
<feature type="transmembrane region" description="Helical" evidence="8">
    <location>
        <begin position="235"/>
        <end position="257"/>
    </location>
</feature>
<protein>
    <submittedName>
        <fullName evidence="9">Uncharacterized protein</fullName>
    </submittedName>
</protein>
<feature type="transmembrane region" description="Helical" evidence="8">
    <location>
        <begin position="119"/>
        <end position="139"/>
    </location>
</feature>
<dbReference type="InterPro" id="IPR000109">
    <property type="entry name" value="POT_fam"/>
</dbReference>
<dbReference type="PANTHER" id="PTHR11654">
    <property type="entry name" value="OLIGOPEPTIDE TRANSPORTER-RELATED"/>
    <property type="match status" value="1"/>
</dbReference>
<dbReference type="EMBL" id="JAJJMA010052750">
    <property type="protein sequence ID" value="MCL7026112.1"/>
    <property type="molecule type" value="Genomic_DNA"/>
</dbReference>
<feature type="transmembrane region" description="Helical" evidence="8">
    <location>
        <begin position="91"/>
        <end position="112"/>
    </location>
</feature>
<evidence type="ECO:0000256" key="4">
    <source>
        <dbReference type="ARBA" id="ARBA00022553"/>
    </source>
</evidence>
<name>A0AA41RWK9_PAPNU</name>
<evidence type="ECO:0000256" key="5">
    <source>
        <dbReference type="ARBA" id="ARBA00022692"/>
    </source>
</evidence>
<evidence type="ECO:0000256" key="1">
    <source>
        <dbReference type="ARBA" id="ARBA00004141"/>
    </source>
</evidence>
<dbReference type="GO" id="GO:0042937">
    <property type="term" value="F:tripeptide transmembrane transporter activity"/>
    <property type="evidence" value="ECO:0007669"/>
    <property type="project" value="InterPro"/>
</dbReference>
<comment type="similarity">
    <text evidence="2">Belongs to the major facilitator superfamily. Proton-dependent oligopeptide transporter (POT/PTR) (TC 2.A.17) family.</text>
</comment>
<feature type="transmembrane region" description="Helical" evidence="8">
    <location>
        <begin position="159"/>
        <end position="176"/>
    </location>
</feature>
<gene>
    <name evidence="9" type="ORF">MKW94_005954</name>
</gene>
<dbReference type="InterPro" id="IPR036259">
    <property type="entry name" value="MFS_trans_sf"/>
</dbReference>
<dbReference type="GO" id="GO:0071916">
    <property type="term" value="F:dipeptide transmembrane transporter activity"/>
    <property type="evidence" value="ECO:0007669"/>
    <property type="project" value="InterPro"/>
</dbReference>
<dbReference type="Proteomes" id="UP001177140">
    <property type="component" value="Unassembled WGS sequence"/>
</dbReference>
<evidence type="ECO:0000313" key="10">
    <source>
        <dbReference type="Proteomes" id="UP001177140"/>
    </source>
</evidence>
<dbReference type="AlphaFoldDB" id="A0AA41RWK9"/>
<dbReference type="SUPFAM" id="SSF103473">
    <property type="entry name" value="MFS general substrate transporter"/>
    <property type="match status" value="1"/>
</dbReference>
<sequence>MAESVDRGNDEYHQPLLISNTGFDHVYEGIVDYRGDKVPSVGSNIGGWRSALLIIGAEFGETIAFYGISSNLINYLTGPLGQSTVTSAANINAWCGVVWMLPLLGAFIADSYLGRFRTIFFSSLIYILGLGFLTVSVVLPSLMSPDEDVTHEVHETSSAPSFLVIFFFFSLYLVAVGKAGFKPCAEAFGADQFDERNPEECTSKSSFFNWWYFGLCVGSCISRLTLTYIQDNISWGLGFGIPCLSMLLGLFVFLIGWKTYRYLAEENKENPLSRIARVFVASAMNWKSTSVSTGNQEEGIRMSNNHLRVGAHQFKFLDKALADIPNSNRFGSRKDGIYCSIDQVEDAKMVLRLVPIWISCLTYAVVAAQSMTFFTKQGSTMNRTIRQGIQIPPASLLTFIPLTVIFFIPIYDRLFVPLARFITKKPNGISTLQRIGCGIFVSTLSMVLAAVIEKKRLQTAFDFGLIDKPNETVPISLWWLVPQYLLFGLAEVFAMVGLQEFFYDQVPDELRSVGLSLYFSIFGIGDFLSGFLIYAIDKISSGSHQGSWFSDNLNRAHLDYFYWFLAAISTVNLIGYLYVSKSYLYKRGSCV</sequence>
<evidence type="ECO:0000256" key="7">
    <source>
        <dbReference type="ARBA" id="ARBA00023136"/>
    </source>
</evidence>
<feature type="transmembrane region" description="Helical" evidence="8">
    <location>
        <begin position="432"/>
        <end position="452"/>
    </location>
</feature>
<evidence type="ECO:0000256" key="2">
    <source>
        <dbReference type="ARBA" id="ARBA00005982"/>
    </source>
</evidence>
<feature type="transmembrane region" description="Helical" evidence="8">
    <location>
        <begin position="350"/>
        <end position="371"/>
    </location>
</feature>
<dbReference type="Gene3D" id="1.20.1250.20">
    <property type="entry name" value="MFS general substrate transporter like domains"/>
    <property type="match status" value="1"/>
</dbReference>
<feature type="transmembrane region" description="Helical" evidence="8">
    <location>
        <begin position="515"/>
        <end position="536"/>
    </location>
</feature>
<reference evidence="9" key="1">
    <citation type="submission" date="2022-03" db="EMBL/GenBank/DDBJ databases">
        <title>A functionally conserved STORR gene fusion in Papaver species that diverged 16.8 million years ago.</title>
        <authorList>
            <person name="Catania T."/>
        </authorList>
    </citation>
    <scope>NUCLEOTIDE SEQUENCE</scope>
    <source>
        <strain evidence="9">S-191538</strain>
    </source>
</reference>
<accession>A0AA41RWK9</accession>
<comment type="subcellular location">
    <subcellularLocation>
        <location evidence="1">Membrane</location>
        <topology evidence="1">Multi-pass membrane protein</topology>
    </subcellularLocation>
</comment>
<feature type="transmembrane region" description="Helical" evidence="8">
    <location>
        <begin position="210"/>
        <end position="229"/>
    </location>
</feature>
<dbReference type="FunFam" id="1.20.1250.20:FF:000147">
    <property type="entry name" value="Protein NRT1/ PTR family 5.10"/>
    <property type="match status" value="1"/>
</dbReference>